<evidence type="ECO:0000313" key="2">
    <source>
        <dbReference type="Proteomes" id="UP001156932"/>
    </source>
</evidence>
<organism evidence="1 2">
    <name type="scientific">Methanophagales virus GBV303</name>
    <dbReference type="NCBI Taxonomy" id="2986514"/>
    <lineage>
        <taxon>Viruses</taxon>
        <taxon>Viruses incertae sedis</taxon>
        <taxon>Itzamnaviridae</taxon>
        <taxon>Demiitzamnavirus</taxon>
        <taxon>Demiitzamnavirus mexicoense</taxon>
    </lineage>
</organism>
<dbReference type="EMBL" id="OP880254">
    <property type="protein sequence ID" value="WAE39680.1"/>
    <property type="molecule type" value="Genomic_DNA"/>
</dbReference>
<name>A0A9E8V990_9VIRU</name>
<reference evidence="1 2" key="1">
    <citation type="submission" date="2022-10" db="EMBL/GenBank/DDBJ databases">
        <title>Evolutionary Diversification of Methanotrophic Ca. Methanophagales (ANME-1) and Their Expansive Virome.</title>
        <authorList>
            <person name="Laso-Perez R."/>
            <person name="Wu F."/>
            <person name="Cremiere A."/>
            <person name="Speth D.R."/>
            <person name="Magyar J.S."/>
            <person name="Krupovic M."/>
            <person name="Orphan V.J."/>
        </authorList>
    </citation>
    <scope>NUCLEOTIDE SEQUENCE [LARGE SCALE GENOMIC DNA]</scope>
</reference>
<proteinExistence type="predicted"/>
<keyword evidence="2" id="KW-1185">Reference proteome</keyword>
<accession>A0A9E8V990</accession>
<dbReference type="Proteomes" id="UP001156932">
    <property type="component" value="Segment"/>
</dbReference>
<gene>
    <name evidence="1" type="ORF">NNKAGPMP_00044</name>
</gene>
<protein>
    <submittedName>
        <fullName evidence="1">Uncharacterized protein</fullName>
    </submittedName>
</protein>
<evidence type="ECO:0000313" key="1">
    <source>
        <dbReference type="EMBL" id="WAE39680.1"/>
    </source>
</evidence>
<sequence length="60" mass="6777">MSDEIGNIWLEIKGEQKSLRNKIAKRLEEASHELQFCEDAADVASILVDLFNDIAEMLKG</sequence>